<feature type="chain" id="PRO_5030643383" description="Secreted protein" evidence="1">
    <location>
        <begin position="21"/>
        <end position="139"/>
    </location>
</feature>
<feature type="signal peptide" evidence="1">
    <location>
        <begin position="1"/>
        <end position="20"/>
    </location>
</feature>
<evidence type="ECO:0000313" key="2">
    <source>
        <dbReference type="EMBL" id="MBB4695235.1"/>
    </source>
</evidence>
<dbReference type="AlphaFoldDB" id="A0A7W7CV39"/>
<protein>
    <recommendedName>
        <fullName evidence="4">Secreted protein</fullName>
    </recommendedName>
</protein>
<reference evidence="2 3" key="1">
    <citation type="submission" date="2020-08" db="EMBL/GenBank/DDBJ databases">
        <title>Sequencing the genomes of 1000 actinobacteria strains.</title>
        <authorList>
            <person name="Klenk H.-P."/>
        </authorList>
    </citation>
    <scope>NUCLEOTIDE SEQUENCE [LARGE SCALE GENOMIC DNA]</scope>
    <source>
        <strain evidence="2 3">DSM 45518</strain>
    </source>
</reference>
<gene>
    <name evidence="2" type="ORF">BKA14_005383</name>
</gene>
<evidence type="ECO:0008006" key="4">
    <source>
        <dbReference type="Google" id="ProtNLM"/>
    </source>
</evidence>
<name>A0A7W7CV39_9ACTN</name>
<comment type="caution">
    <text evidence="2">The sequence shown here is derived from an EMBL/GenBank/DDBJ whole genome shotgun (WGS) entry which is preliminary data.</text>
</comment>
<keyword evidence="3" id="KW-1185">Reference proteome</keyword>
<sequence length="139" mass="14859">MAAFVAAVVASFAVAAPASAANPFEFNRTEAKGLIICLIYSDAGCGEFDPDGDVFHVWDQAADGHSAAVYWHNYLPGSTALYRWGSCVNSNGNGDSGQCNKNFVEGSRIDYKVCAYDSGTTPSDVNNYFQCSAVKRTYA</sequence>
<dbReference type="RefSeq" id="WP_184953616.1">
    <property type="nucleotide sequence ID" value="NZ_BOMC01000075.1"/>
</dbReference>
<dbReference type="Proteomes" id="UP000542742">
    <property type="component" value="Unassembled WGS sequence"/>
</dbReference>
<evidence type="ECO:0000256" key="1">
    <source>
        <dbReference type="SAM" id="SignalP"/>
    </source>
</evidence>
<keyword evidence="1" id="KW-0732">Signal</keyword>
<proteinExistence type="predicted"/>
<organism evidence="2 3">
    <name type="scientific">Paractinoplanes abujensis</name>
    <dbReference type="NCBI Taxonomy" id="882441"/>
    <lineage>
        <taxon>Bacteria</taxon>
        <taxon>Bacillati</taxon>
        <taxon>Actinomycetota</taxon>
        <taxon>Actinomycetes</taxon>
        <taxon>Micromonosporales</taxon>
        <taxon>Micromonosporaceae</taxon>
        <taxon>Paractinoplanes</taxon>
    </lineage>
</organism>
<evidence type="ECO:0000313" key="3">
    <source>
        <dbReference type="Proteomes" id="UP000542742"/>
    </source>
</evidence>
<dbReference type="EMBL" id="JACHMF010000001">
    <property type="protein sequence ID" value="MBB4695235.1"/>
    <property type="molecule type" value="Genomic_DNA"/>
</dbReference>
<accession>A0A7W7CV39</accession>